<dbReference type="SUPFAM" id="SSF52172">
    <property type="entry name" value="CheY-like"/>
    <property type="match status" value="1"/>
</dbReference>
<dbReference type="AlphaFoldDB" id="A0A226X7B7"/>
<comment type="caution">
    <text evidence="1">The sequence shown here is derived from an EMBL/GenBank/DDBJ whole genome shotgun (WGS) entry which is preliminary data.</text>
</comment>
<sequence>MVDDNHNAAEAMAAFLSFESMACRVAFGGLEAITIGVQAALALRQNKHISGIATVAFTALDEAKVCRHLADQEFDGYFQKGQSPANLLTLVVTFAHA</sequence>
<proteinExistence type="predicted"/>
<name>A0A226X7B7_CABSO</name>
<organism evidence="1 2">
    <name type="scientific">Caballeronia sordidicola</name>
    <name type="common">Burkholderia sordidicola</name>
    <dbReference type="NCBI Taxonomy" id="196367"/>
    <lineage>
        <taxon>Bacteria</taxon>
        <taxon>Pseudomonadati</taxon>
        <taxon>Pseudomonadota</taxon>
        <taxon>Betaproteobacteria</taxon>
        <taxon>Burkholderiales</taxon>
        <taxon>Burkholderiaceae</taxon>
        <taxon>Caballeronia</taxon>
    </lineage>
</organism>
<evidence type="ECO:0000313" key="1">
    <source>
        <dbReference type="EMBL" id="OXC79352.1"/>
    </source>
</evidence>
<evidence type="ECO:0008006" key="3">
    <source>
        <dbReference type="Google" id="ProtNLM"/>
    </source>
</evidence>
<dbReference type="Proteomes" id="UP000214720">
    <property type="component" value="Unassembled WGS sequence"/>
</dbReference>
<reference evidence="2" key="1">
    <citation type="submission" date="2017-01" db="EMBL/GenBank/DDBJ databases">
        <title>Genome Analysis of Deinococcus marmoris KOPRI26562.</title>
        <authorList>
            <person name="Kim J.H."/>
            <person name="Oh H.-M."/>
        </authorList>
    </citation>
    <scope>NUCLEOTIDE SEQUENCE [LARGE SCALE GENOMIC DNA]</scope>
    <source>
        <strain evidence="2">PAMC 26633</strain>
    </source>
</reference>
<evidence type="ECO:0000313" key="2">
    <source>
        <dbReference type="Proteomes" id="UP000214720"/>
    </source>
</evidence>
<accession>A0A226X7B7</accession>
<protein>
    <recommendedName>
        <fullName evidence="3">Response regulatory domain-containing protein</fullName>
    </recommendedName>
</protein>
<dbReference type="EMBL" id="MTHB01000042">
    <property type="protein sequence ID" value="OXC79352.1"/>
    <property type="molecule type" value="Genomic_DNA"/>
</dbReference>
<gene>
    <name evidence="1" type="ORF">BSU04_07480</name>
</gene>
<dbReference type="InterPro" id="IPR011006">
    <property type="entry name" value="CheY-like_superfamily"/>
</dbReference>